<organism evidence="2 3">
    <name type="scientific">Colletotrichum gloeosporioides</name>
    <name type="common">Anthracnose fungus</name>
    <name type="synonym">Glomerella cingulata</name>
    <dbReference type="NCBI Taxonomy" id="474922"/>
    <lineage>
        <taxon>Eukaryota</taxon>
        <taxon>Fungi</taxon>
        <taxon>Dikarya</taxon>
        <taxon>Ascomycota</taxon>
        <taxon>Pezizomycotina</taxon>
        <taxon>Sordariomycetes</taxon>
        <taxon>Hypocreomycetidae</taxon>
        <taxon>Glomerellales</taxon>
        <taxon>Glomerellaceae</taxon>
        <taxon>Colletotrichum</taxon>
        <taxon>Colletotrichum gloeosporioides species complex</taxon>
    </lineage>
</organism>
<evidence type="ECO:0000259" key="1">
    <source>
        <dbReference type="Pfam" id="PF20150"/>
    </source>
</evidence>
<dbReference type="AlphaFoldDB" id="A0A8H4FHP7"/>
<reference evidence="2" key="2">
    <citation type="submission" date="2020-03" db="EMBL/GenBank/DDBJ databases">
        <authorList>
            <person name="Fu F.-F."/>
            <person name="Chen J."/>
        </authorList>
    </citation>
    <scope>NUCLEOTIDE SEQUENCE</scope>
    <source>
        <strain evidence="2">Lc1</strain>
    </source>
</reference>
<dbReference type="InterPro" id="IPR045518">
    <property type="entry name" value="2EXR"/>
</dbReference>
<dbReference type="EMBL" id="WVTB01000063">
    <property type="protein sequence ID" value="KAF3802475.1"/>
    <property type="molecule type" value="Genomic_DNA"/>
</dbReference>
<evidence type="ECO:0000313" key="3">
    <source>
        <dbReference type="Proteomes" id="UP000613401"/>
    </source>
</evidence>
<sequence>MFTRFMELPPELRLLIWELAVRPLLPSIHYFMVDREEDDDGGKYFTTLPIDRHPDRYLLGGMEKISLIGDDSGLWTACKESRCVVQRAFENRFPRTEGPAPVIFGTRRYRRLADSSNARSRADEYARTYLSTDAWIADASFGVLPQKDLTVFQAVPRNTWDVNKFIRDLGSTKWGLGVAFDEPIAFEYFAFWSFNYDMSIGFSSERRAWEYTFAKLAEMMRAPGPRALFIRLLMARYAGRIKSKIYLIQYGTSQKPNFDQRRENRATFSGCGFTLTQASSGDIASLIYSPMEMAGVHSGCKLMTAWEFEDTIWFMFFRLFGFRDSGNHVRTPHHAEVLVCEMSKH</sequence>
<reference evidence="2" key="1">
    <citation type="journal article" date="2020" name="Phytopathology">
        <title>Genome sequence and comparative analysis of Colletotrichum gloeosporioides isolated from Liriodendron leaves.</title>
        <authorList>
            <person name="Fu F.F."/>
            <person name="Hao Z."/>
            <person name="Wang P."/>
            <person name="Lu Y."/>
            <person name="Xue L.J."/>
            <person name="Wei G."/>
            <person name="Tian Y."/>
            <person name="Baishi H."/>
            <person name="Xu H."/>
            <person name="Shi J."/>
            <person name="Cheng T."/>
            <person name="Wang G."/>
            <person name="Yi Y."/>
            <person name="Chen J."/>
        </authorList>
    </citation>
    <scope>NUCLEOTIDE SEQUENCE</scope>
    <source>
        <strain evidence="2">Lc1</strain>
    </source>
</reference>
<feature type="domain" description="2EXR" evidence="1">
    <location>
        <begin position="2"/>
        <end position="104"/>
    </location>
</feature>
<name>A0A8H4FHP7_COLGL</name>
<dbReference type="GeneID" id="69010438"/>
<dbReference type="Proteomes" id="UP000613401">
    <property type="component" value="Unassembled WGS sequence"/>
</dbReference>
<dbReference type="RefSeq" id="XP_045261634.1">
    <property type="nucleotide sequence ID" value="XM_045403353.1"/>
</dbReference>
<dbReference type="Pfam" id="PF20150">
    <property type="entry name" value="2EXR"/>
    <property type="match status" value="1"/>
</dbReference>
<proteinExistence type="predicted"/>
<accession>A0A8H4FHP7</accession>
<evidence type="ECO:0000313" key="2">
    <source>
        <dbReference type="EMBL" id="KAF3802475.1"/>
    </source>
</evidence>
<comment type="caution">
    <text evidence="2">The sequence shown here is derived from an EMBL/GenBank/DDBJ whole genome shotgun (WGS) entry which is preliminary data.</text>
</comment>
<keyword evidence="3" id="KW-1185">Reference proteome</keyword>
<protein>
    <recommendedName>
        <fullName evidence="1">2EXR domain-containing protein</fullName>
    </recommendedName>
</protein>
<gene>
    <name evidence="2" type="ORF">GCG54_00003278</name>
</gene>